<dbReference type="SMART" id="SM00612">
    <property type="entry name" value="Kelch"/>
    <property type="match status" value="4"/>
</dbReference>
<dbReference type="InterPro" id="IPR006652">
    <property type="entry name" value="Kelch_1"/>
</dbReference>
<dbReference type="EMBL" id="JAANIT010000960">
    <property type="protein sequence ID" value="KAG1543185.1"/>
    <property type="molecule type" value="Genomic_DNA"/>
</dbReference>
<feature type="compositionally biased region" description="Polar residues" evidence="3">
    <location>
        <begin position="29"/>
        <end position="45"/>
    </location>
</feature>
<evidence type="ECO:0008006" key="6">
    <source>
        <dbReference type="Google" id="ProtNLM"/>
    </source>
</evidence>
<dbReference type="SUPFAM" id="SSF117281">
    <property type="entry name" value="Kelch motif"/>
    <property type="match status" value="1"/>
</dbReference>
<dbReference type="InterPro" id="IPR015915">
    <property type="entry name" value="Kelch-typ_b-propeller"/>
</dbReference>
<organism evidence="4 5">
    <name type="scientific">Rhizopus oryzae</name>
    <name type="common">Mucormycosis agent</name>
    <name type="synonym">Rhizopus arrhizus var. delemar</name>
    <dbReference type="NCBI Taxonomy" id="64495"/>
    <lineage>
        <taxon>Eukaryota</taxon>
        <taxon>Fungi</taxon>
        <taxon>Fungi incertae sedis</taxon>
        <taxon>Mucoromycota</taxon>
        <taxon>Mucoromycotina</taxon>
        <taxon>Mucoromycetes</taxon>
        <taxon>Mucorales</taxon>
        <taxon>Mucorineae</taxon>
        <taxon>Rhizopodaceae</taxon>
        <taxon>Rhizopus</taxon>
    </lineage>
</organism>
<evidence type="ECO:0000256" key="2">
    <source>
        <dbReference type="ARBA" id="ARBA00022737"/>
    </source>
</evidence>
<reference evidence="4" key="1">
    <citation type="journal article" date="2020" name="Microb. Genom.">
        <title>Genetic diversity of clinical and environmental Mucorales isolates obtained from an investigation of mucormycosis cases among solid organ transplant recipients.</title>
        <authorList>
            <person name="Nguyen M.H."/>
            <person name="Kaul D."/>
            <person name="Muto C."/>
            <person name="Cheng S.J."/>
            <person name="Richter R.A."/>
            <person name="Bruno V.M."/>
            <person name="Liu G."/>
            <person name="Beyhan S."/>
            <person name="Sundermann A.J."/>
            <person name="Mounaud S."/>
            <person name="Pasculle A.W."/>
            <person name="Nierman W.C."/>
            <person name="Driscoll E."/>
            <person name="Cumbie R."/>
            <person name="Clancy C.J."/>
            <person name="Dupont C.L."/>
        </authorList>
    </citation>
    <scope>NUCLEOTIDE SEQUENCE</scope>
    <source>
        <strain evidence="4">GL16</strain>
    </source>
</reference>
<feature type="compositionally biased region" description="Low complexity" evidence="3">
    <location>
        <begin position="57"/>
        <end position="70"/>
    </location>
</feature>
<protein>
    <recommendedName>
        <fullName evidence="6">Galactose oxidase</fullName>
    </recommendedName>
</protein>
<dbReference type="AlphaFoldDB" id="A0A9P6YA05"/>
<keyword evidence="1" id="KW-0880">Kelch repeat</keyword>
<dbReference type="Proteomes" id="UP000717996">
    <property type="component" value="Unassembled WGS sequence"/>
</dbReference>
<evidence type="ECO:0000256" key="1">
    <source>
        <dbReference type="ARBA" id="ARBA00022441"/>
    </source>
</evidence>
<feature type="region of interest" description="Disordered" evidence="3">
    <location>
        <begin position="19"/>
        <end position="108"/>
    </location>
</feature>
<keyword evidence="2" id="KW-0677">Repeat</keyword>
<dbReference type="PANTHER" id="PTHR46093">
    <property type="entry name" value="ACYL-COA-BINDING DOMAIN-CONTAINING PROTEIN 5"/>
    <property type="match status" value="1"/>
</dbReference>
<dbReference type="PANTHER" id="PTHR46093:SF18">
    <property type="entry name" value="FIBRONECTIN TYPE-III DOMAIN-CONTAINING PROTEIN"/>
    <property type="match status" value="1"/>
</dbReference>
<dbReference type="Pfam" id="PF24681">
    <property type="entry name" value="Kelch_KLHDC2_KLHL20_DRC7"/>
    <property type="match status" value="2"/>
</dbReference>
<proteinExistence type="predicted"/>
<accession>A0A9P6YA05</accession>
<sequence length="456" mass="50301">MTDKPTSPIAWMANAYSPTASSFKEKRQSSFTLETKTMNSNQSIESFDRPESPTLPPETTTTTTASAAVTESRDSTDSSSQYPSDSVSFYQHKEPPPTPMKRAKSKAMTDPIAAAIELSVSAQVPPAPAAGMYWSRAMTFGKCPTKPLRAHTANLIGENLYVFGGCDMKACFNTLYVLDMDTLTWTKPRTTGQVPPPCRAHSCTTVERVLGPGKRSYSLYVFGGGDGPNYFNDLYILNVDTLTWTKPKTVGEPPSPRRAHTTCLWNQKIIVIGGGDGARALADVHALDISDPNALTWTRLQPQGTPPIARGYHTSNLVKNKLIIYGGSDGHECFSDIFILDLLTNCWSQIELNRPMPRLAHSTTQVGSYLFVTGGYDGRRYSNELLLLNLVTMCWETKKVYGNPPSPRGYHVSILHDSRLYVLGGYDGRNVFEDVYMLELSACAYLPQITNFDIDV</sequence>
<dbReference type="OrthoDB" id="10251809at2759"/>
<evidence type="ECO:0000313" key="5">
    <source>
        <dbReference type="Proteomes" id="UP000717996"/>
    </source>
</evidence>
<feature type="compositionally biased region" description="Low complexity" evidence="3">
    <location>
        <begin position="77"/>
        <end position="88"/>
    </location>
</feature>
<comment type="caution">
    <text evidence="4">The sequence shown here is derived from an EMBL/GenBank/DDBJ whole genome shotgun (WGS) entry which is preliminary data.</text>
</comment>
<dbReference type="Gene3D" id="2.120.10.80">
    <property type="entry name" value="Kelch-type beta propeller"/>
    <property type="match status" value="2"/>
</dbReference>
<name>A0A9P6YA05_RHIOR</name>
<gene>
    <name evidence="4" type="ORF">G6F51_006829</name>
</gene>
<evidence type="ECO:0000313" key="4">
    <source>
        <dbReference type="EMBL" id="KAG1543185.1"/>
    </source>
</evidence>
<evidence type="ECO:0000256" key="3">
    <source>
        <dbReference type="SAM" id="MobiDB-lite"/>
    </source>
</evidence>